<reference evidence="2" key="1">
    <citation type="submission" date="2015-09" db="EMBL/GenBank/DDBJ databases">
        <authorList>
            <consortium name="Pathogen Informatics"/>
        </authorList>
    </citation>
    <scope>NUCLEOTIDE SEQUENCE [LARGE SCALE GENOMIC DNA]</scope>
    <source>
        <strain evidence="2">Lake Konstanz</strain>
    </source>
</reference>
<organism evidence="1 2">
    <name type="scientific">Bodo saltans</name>
    <name type="common">Flagellated protozoan</name>
    <dbReference type="NCBI Taxonomy" id="75058"/>
    <lineage>
        <taxon>Eukaryota</taxon>
        <taxon>Discoba</taxon>
        <taxon>Euglenozoa</taxon>
        <taxon>Kinetoplastea</taxon>
        <taxon>Metakinetoplastina</taxon>
        <taxon>Eubodonida</taxon>
        <taxon>Bodonidae</taxon>
        <taxon>Bodo</taxon>
    </lineage>
</organism>
<evidence type="ECO:0000313" key="1">
    <source>
        <dbReference type="EMBL" id="CUG92812.1"/>
    </source>
</evidence>
<evidence type="ECO:0000313" key="2">
    <source>
        <dbReference type="Proteomes" id="UP000051952"/>
    </source>
</evidence>
<dbReference type="OrthoDB" id="270622at2759"/>
<protein>
    <submittedName>
        <fullName evidence="1">Uncharacterized protein</fullName>
    </submittedName>
</protein>
<dbReference type="Proteomes" id="UP000051952">
    <property type="component" value="Unassembled WGS sequence"/>
</dbReference>
<dbReference type="VEuPathDB" id="TriTrypDB:BSAL_39485"/>
<gene>
    <name evidence="1" type="ORF">BSAL_39485</name>
</gene>
<sequence>MIKNFDSQFPRDLFHAWKKQQEDQISERGSNIDPGLEEEHNQSMLRQNLNAFVCYASLDKYTDCLKANNLLDKRGDDYEINTRNRQNEVRCRPTHIEYVNCMSSNTNKETVMQSAAMHPSCQTRRQVLFECFREHEEEETRSNTAQCSEPYRRLVRCGLNHLWNEYWRSLTNFGENEEFHLYQMSKDDKQRQQFLQFATDKSTVERIAKEAAAEVNAGTVPSWRK</sequence>
<dbReference type="AlphaFoldDB" id="A0A0S4JTR3"/>
<dbReference type="OMA" id="HCTERRA"/>
<proteinExistence type="predicted"/>
<keyword evidence="2" id="KW-1185">Reference proteome</keyword>
<name>A0A0S4JTR3_BODSA</name>
<accession>A0A0S4JTR3</accession>
<dbReference type="EMBL" id="CYKH01002089">
    <property type="protein sequence ID" value="CUG92812.1"/>
    <property type="molecule type" value="Genomic_DNA"/>
</dbReference>